<dbReference type="PIRSF" id="PIRSF004846">
    <property type="entry name" value="ModA"/>
    <property type="match status" value="1"/>
</dbReference>
<name>N4WHT4_9BACI</name>
<keyword evidence="2 5" id="KW-0500">Molybdenum</keyword>
<evidence type="ECO:0000313" key="7">
    <source>
        <dbReference type="Proteomes" id="UP000012283"/>
    </source>
</evidence>
<dbReference type="PANTHER" id="PTHR30632:SF0">
    <property type="entry name" value="SULFATE-BINDING PROTEIN"/>
    <property type="match status" value="1"/>
</dbReference>
<dbReference type="OrthoDB" id="9785015at2"/>
<reference evidence="6 7" key="1">
    <citation type="submission" date="2013-03" db="EMBL/GenBank/DDBJ databases">
        <title>Draft genome sequence of Gracibacillus halophilus YIM-C55.5, a moderately halophilic and thermophilic organism from the Xiaochaidamu salt lake.</title>
        <authorList>
            <person name="Sugumar T."/>
            <person name="Polireddy D.R."/>
            <person name="Antony A."/>
            <person name="Madhava Y.R."/>
            <person name="Sivakumar N."/>
        </authorList>
    </citation>
    <scope>NUCLEOTIDE SEQUENCE [LARGE SCALE GENOMIC DNA]</scope>
    <source>
        <strain evidence="6 7">YIM-C55.5</strain>
    </source>
</reference>
<dbReference type="Proteomes" id="UP000012283">
    <property type="component" value="Unassembled WGS sequence"/>
</dbReference>
<evidence type="ECO:0000256" key="3">
    <source>
        <dbReference type="ARBA" id="ARBA00022723"/>
    </source>
</evidence>
<evidence type="ECO:0000256" key="4">
    <source>
        <dbReference type="ARBA" id="ARBA00022729"/>
    </source>
</evidence>
<feature type="binding site" evidence="5">
    <location>
        <position position="60"/>
    </location>
    <ligand>
        <name>molybdate</name>
        <dbReference type="ChEBI" id="CHEBI:36264"/>
    </ligand>
</feature>
<dbReference type="SUPFAM" id="SSF53850">
    <property type="entry name" value="Periplasmic binding protein-like II"/>
    <property type="match status" value="1"/>
</dbReference>
<gene>
    <name evidence="6" type="ORF">J416_14552</name>
</gene>
<keyword evidence="7" id="KW-1185">Reference proteome</keyword>
<accession>N4WHT4</accession>
<keyword evidence="3 5" id="KW-0479">Metal-binding</keyword>
<dbReference type="PANTHER" id="PTHR30632">
    <property type="entry name" value="MOLYBDATE-BINDING PERIPLASMIC PROTEIN"/>
    <property type="match status" value="1"/>
</dbReference>
<comment type="similarity">
    <text evidence="1">Belongs to the bacterial solute-binding protein ModA family.</text>
</comment>
<comment type="caution">
    <text evidence="6">The sequence shown here is derived from an EMBL/GenBank/DDBJ whole genome shotgun (WGS) entry which is preliminary data.</text>
</comment>
<feature type="binding site" evidence="5">
    <location>
        <position position="33"/>
    </location>
    <ligand>
        <name>molybdate</name>
        <dbReference type="ChEBI" id="CHEBI:36264"/>
    </ligand>
</feature>
<dbReference type="PATRIC" id="fig|1308866.3.peg.2930"/>
<dbReference type="InterPro" id="IPR005950">
    <property type="entry name" value="ModA"/>
</dbReference>
<keyword evidence="4" id="KW-0732">Signal</keyword>
<evidence type="ECO:0000256" key="2">
    <source>
        <dbReference type="ARBA" id="ARBA00022505"/>
    </source>
</evidence>
<evidence type="ECO:0000313" key="6">
    <source>
        <dbReference type="EMBL" id="ENH95737.1"/>
    </source>
</evidence>
<dbReference type="InterPro" id="IPR050682">
    <property type="entry name" value="ModA/WtpA"/>
</dbReference>
<dbReference type="GO" id="GO:0046872">
    <property type="term" value="F:metal ion binding"/>
    <property type="evidence" value="ECO:0007669"/>
    <property type="project" value="UniProtKB-KW"/>
</dbReference>
<dbReference type="STRING" id="1308866.J416_14552"/>
<dbReference type="GO" id="GO:0015689">
    <property type="term" value="P:molybdate ion transport"/>
    <property type="evidence" value="ECO:0007669"/>
    <property type="project" value="InterPro"/>
</dbReference>
<proteinExistence type="inferred from homology"/>
<evidence type="ECO:0000256" key="1">
    <source>
        <dbReference type="ARBA" id="ARBA00009175"/>
    </source>
</evidence>
<dbReference type="Pfam" id="PF13531">
    <property type="entry name" value="SBP_bac_11"/>
    <property type="match status" value="1"/>
</dbReference>
<dbReference type="Gene3D" id="3.40.190.10">
    <property type="entry name" value="Periplasmic binding protein-like II"/>
    <property type="match status" value="2"/>
</dbReference>
<dbReference type="GO" id="GO:0030973">
    <property type="term" value="F:molybdate ion binding"/>
    <property type="evidence" value="ECO:0007669"/>
    <property type="project" value="TreeGrafter"/>
</dbReference>
<feature type="binding site" evidence="5">
    <location>
        <position position="135"/>
    </location>
    <ligand>
        <name>molybdate</name>
        <dbReference type="ChEBI" id="CHEBI:36264"/>
    </ligand>
</feature>
<dbReference type="RefSeq" id="WP_003473981.1">
    <property type="nucleotide sequence ID" value="NZ_APML01000079.1"/>
</dbReference>
<feature type="binding site" evidence="5">
    <location>
        <position position="162"/>
    </location>
    <ligand>
        <name>molybdate</name>
        <dbReference type="ChEBI" id="CHEBI:36264"/>
    </ligand>
</feature>
<protein>
    <submittedName>
        <fullName evidence="6">Molybdenum ABC transporter molybdate-binding protein</fullName>
    </submittedName>
</protein>
<dbReference type="AlphaFoldDB" id="N4WHT4"/>
<dbReference type="GO" id="GO:1901359">
    <property type="term" value="F:tungstate binding"/>
    <property type="evidence" value="ECO:0007669"/>
    <property type="project" value="UniProtKB-ARBA"/>
</dbReference>
<sequence>MKKLFIFMIIIIPMSSCSHQSDSTELTISAAASLTNVMEEIVDLYEEKEAIRITINLGGSGSLSEQIIQGAPADVFLSASTDKFQRAVDAGSIDTSTIRPLLSNQLVWIQRKDTQHQSLASLEKIAIGIPASVPAGYYAKQALVNADIYQSIQSKIVQTKDVRQVVQYVQSENVDVGIAYQTDAMQFQDIAINHQLPLGDYSDIIYPVGITQQAQNREAAEKFLAFLQTDQVQQIFQKYGFSTVGEVDGSLFSTD</sequence>
<feature type="binding site" evidence="5">
    <location>
        <position position="180"/>
    </location>
    <ligand>
        <name>molybdate</name>
        <dbReference type="ChEBI" id="CHEBI:36264"/>
    </ligand>
</feature>
<dbReference type="NCBIfam" id="TIGR01256">
    <property type="entry name" value="modA"/>
    <property type="match status" value="1"/>
</dbReference>
<dbReference type="FunFam" id="3.40.190.10:FF:000035">
    <property type="entry name" value="Molybdate ABC transporter substrate-binding protein"/>
    <property type="match status" value="1"/>
</dbReference>
<evidence type="ECO:0000256" key="5">
    <source>
        <dbReference type="PIRSR" id="PIRSR004846-1"/>
    </source>
</evidence>
<dbReference type="EMBL" id="APML01000079">
    <property type="protein sequence ID" value="ENH95737.1"/>
    <property type="molecule type" value="Genomic_DNA"/>
</dbReference>
<organism evidence="6 7">
    <name type="scientific">Gracilibacillus halophilus YIM-C55.5</name>
    <dbReference type="NCBI Taxonomy" id="1308866"/>
    <lineage>
        <taxon>Bacteria</taxon>
        <taxon>Bacillati</taxon>
        <taxon>Bacillota</taxon>
        <taxon>Bacilli</taxon>
        <taxon>Bacillales</taxon>
        <taxon>Bacillaceae</taxon>
        <taxon>Gracilibacillus</taxon>
    </lineage>
</organism>
<dbReference type="eggNOG" id="COG0725">
    <property type="taxonomic scope" value="Bacteria"/>
</dbReference>